<dbReference type="AlphaFoldDB" id="G6AJX5"/>
<dbReference type="PROSITE" id="PS50022">
    <property type="entry name" value="FA58C_3"/>
    <property type="match status" value="1"/>
</dbReference>
<proteinExistence type="predicted"/>
<dbReference type="InterPro" id="IPR000421">
    <property type="entry name" value="FA58C"/>
</dbReference>
<feature type="chain" id="PRO_5003485185" description="F5/8 type C domain-containing protein" evidence="1">
    <location>
        <begin position="22"/>
        <end position="255"/>
    </location>
</feature>
<dbReference type="STRING" id="857291.HMPREF9138_02402"/>
<dbReference type="CDD" id="cd00146">
    <property type="entry name" value="PKD"/>
    <property type="match status" value="1"/>
</dbReference>
<evidence type="ECO:0000313" key="4">
    <source>
        <dbReference type="Proteomes" id="UP000004597"/>
    </source>
</evidence>
<name>G6AJX5_9BACT</name>
<keyword evidence="1" id="KW-0732">Signal</keyword>
<dbReference type="GeneID" id="66732327"/>
<dbReference type="InterPro" id="IPR013783">
    <property type="entry name" value="Ig-like_fold"/>
</dbReference>
<evidence type="ECO:0000259" key="2">
    <source>
        <dbReference type="PROSITE" id="PS50022"/>
    </source>
</evidence>
<dbReference type="Pfam" id="PF00754">
    <property type="entry name" value="F5_F8_type_C"/>
    <property type="match status" value="1"/>
</dbReference>
<keyword evidence="4" id="KW-1185">Reference proteome</keyword>
<dbReference type="RefSeq" id="WP_008824302.1">
    <property type="nucleotide sequence ID" value="NZ_JH376768.1"/>
</dbReference>
<dbReference type="Pfam" id="PF00801">
    <property type="entry name" value="PKD"/>
    <property type="match status" value="1"/>
</dbReference>
<evidence type="ECO:0000256" key="1">
    <source>
        <dbReference type="SAM" id="SignalP"/>
    </source>
</evidence>
<reference evidence="3 4" key="1">
    <citation type="submission" date="2011-10" db="EMBL/GenBank/DDBJ databases">
        <title>The Genome Sequence of Prevotella histicola F0411.</title>
        <authorList>
            <consortium name="The Broad Institute Genome Sequencing Platform"/>
            <person name="Earl A."/>
            <person name="Ward D."/>
            <person name="Feldgarden M."/>
            <person name="Gevers D."/>
            <person name="Izard J."/>
            <person name="Ganesan A."/>
            <person name="Blanton J.M."/>
            <person name="Baranova O.V."/>
            <person name="Tanner A.C."/>
            <person name="Mathney J.M.J."/>
            <person name="Dewhirst F.E."/>
            <person name="Young S.K."/>
            <person name="Zeng Q."/>
            <person name="Gargeya S."/>
            <person name="Fitzgerald M."/>
            <person name="Haas B."/>
            <person name="Abouelleil A."/>
            <person name="Alvarado L."/>
            <person name="Arachchi H.M."/>
            <person name="Berlin A."/>
            <person name="Brown A."/>
            <person name="Chapman S.B."/>
            <person name="Chen Z."/>
            <person name="Dunbar C."/>
            <person name="Freedman E."/>
            <person name="Gearin G."/>
            <person name="Gellesch M."/>
            <person name="Goldberg J."/>
            <person name="Griggs A."/>
            <person name="Gujja S."/>
            <person name="Heiman D."/>
            <person name="Howarth C."/>
            <person name="Larson L."/>
            <person name="Lui A."/>
            <person name="MacDonald P.J.P."/>
            <person name="Montmayeur A."/>
            <person name="Murphy C."/>
            <person name="Neiman D."/>
            <person name="Pearson M."/>
            <person name="Priest M."/>
            <person name="Roberts A."/>
            <person name="Saif S."/>
            <person name="Shea T."/>
            <person name="Shenoy N."/>
            <person name="Sisk P."/>
            <person name="Stolte C."/>
            <person name="Sykes S."/>
            <person name="Wortman J."/>
            <person name="Nusbaum C."/>
            <person name="Birren B."/>
        </authorList>
    </citation>
    <scope>NUCLEOTIDE SEQUENCE [LARGE SCALE GENOMIC DNA]</scope>
    <source>
        <strain evidence="3 4">F0411</strain>
    </source>
</reference>
<accession>G6AJX5</accession>
<protein>
    <recommendedName>
        <fullName evidence="2">F5/8 type C domain-containing protein</fullName>
    </recommendedName>
</protein>
<gene>
    <name evidence="3" type="ORF">HMPREF9138_02402</name>
</gene>
<dbReference type="SUPFAM" id="SSF49785">
    <property type="entry name" value="Galactose-binding domain-like"/>
    <property type="match status" value="1"/>
</dbReference>
<evidence type="ECO:0000313" key="3">
    <source>
        <dbReference type="EMBL" id="EHG15022.1"/>
    </source>
</evidence>
<feature type="signal peptide" evidence="1">
    <location>
        <begin position="1"/>
        <end position="21"/>
    </location>
</feature>
<dbReference type="EMBL" id="AFXP01000026">
    <property type="protein sequence ID" value="EHG15022.1"/>
    <property type="molecule type" value="Genomic_DNA"/>
</dbReference>
<dbReference type="Gene3D" id="2.60.120.260">
    <property type="entry name" value="Galactose-binding domain-like"/>
    <property type="match status" value="1"/>
</dbReference>
<dbReference type="InterPro" id="IPR035986">
    <property type="entry name" value="PKD_dom_sf"/>
</dbReference>
<dbReference type="InterPro" id="IPR000601">
    <property type="entry name" value="PKD_dom"/>
</dbReference>
<sequence>MKKFLMMLSMMLTMIFSTVMGQENSTKLQLKASKSLMPTNNKVTFEVVGGNPSTTYKYKWDLPKQVKKLSERGNKVVAKIEKEGNYTVKVKVESNDESNDVNLTTNVEVSDTKKIELLSVNKKVISCSGNVGEEKPEWLLDGNANPENYSQKWCEEGKKEHEVVIDLGNSCELYRMKFYDCRTKEPDYENAQNFKLFVSDNQQDWKLAVSDTDNNDNVKDISFAPVKGRYVKFVVYNPEKEFTIRIWELELYGVK</sequence>
<dbReference type="Gene3D" id="2.60.40.10">
    <property type="entry name" value="Immunoglobulins"/>
    <property type="match status" value="1"/>
</dbReference>
<dbReference type="SUPFAM" id="SSF49299">
    <property type="entry name" value="PKD domain"/>
    <property type="match status" value="1"/>
</dbReference>
<feature type="domain" description="F5/8 type C" evidence="2">
    <location>
        <begin position="112"/>
        <end position="254"/>
    </location>
</feature>
<comment type="caution">
    <text evidence="3">The sequence shown here is derived from an EMBL/GenBank/DDBJ whole genome shotgun (WGS) entry which is preliminary data.</text>
</comment>
<dbReference type="InterPro" id="IPR008979">
    <property type="entry name" value="Galactose-bd-like_sf"/>
</dbReference>
<organism evidence="3 4">
    <name type="scientific">Prevotella histicola F0411</name>
    <dbReference type="NCBI Taxonomy" id="857291"/>
    <lineage>
        <taxon>Bacteria</taxon>
        <taxon>Pseudomonadati</taxon>
        <taxon>Bacteroidota</taxon>
        <taxon>Bacteroidia</taxon>
        <taxon>Bacteroidales</taxon>
        <taxon>Prevotellaceae</taxon>
        <taxon>Prevotella</taxon>
    </lineage>
</organism>
<dbReference type="Proteomes" id="UP000004597">
    <property type="component" value="Unassembled WGS sequence"/>
</dbReference>
<dbReference type="HOGENOM" id="CLU_1089319_0_0_10"/>
<dbReference type="PATRIC" id="fig|857291.3.peg.2401"/>